<comment type="caution">
    <text evidence="1">The sequence shown here is derived from an EMBL/GenBank/DDBJ whole genome shotgun (WGS) entry which is preliminary data.</text>
</comment>
<reference evidence="2" key="1">
    <citation type="journal article" date="2013" name="Mol. Plant Microbe Interact.">
        <title>Global aspects of pacC regulation of pathogenicity genes in Colletotrichum gloeosporioides as revealed by transcriptome analysis.</title>
        <authorList>
            <person name="Alkan N."/>
            <person name="Meng X."/>
            <person name="Friedlander G."/>
            <person name="Reuveni E."/>
            <person name="Sukno S."/>
            <person name="Sherman A."/>
            <person name="Thon M."/>
            <person name="Fluhr R."/>
            <person name="Prusky D."/>
        </authorList>
    </citation>
    <scope>NUCLEOTIDE SEQUENCE [LARGE SCALE GENOMIC DNA]</scope>
    <source>
        <strain evidence="2">Cg-14</strain>
    </source>
</reference>
<accession>T0KXL5</accession>
<protein>
    <submittedName>
        <fullName evidence="1">Uncharacterized protein</fullName>
    </submittedName>
</protein>
<dbReference type="HOGENOM" id="CLU_3437664_0_0_1"/>
<evidence type="ECO:0000313" key="1">
    <source>
        <dbReference type="EMBL" id="EQB44191.1"/>
    </source>
</evidence>
<organism evidence="1 2">
    <name type="scientific">Colletotrichum gloeosporioides (strain Cg-14)</name>
    <name type="common">Anthracnose fungus</name>
    <name type="synonym">Glomerella cingulata</name>
    <dbReference type="NCBI Taxonomy" id="1237896"/>
    <lineage>
        <taxon>Eukaryota</taxon>
        <taxon>Fungi</taxon>
        <taxon>Dikarya</taxon>
        <taxon>Ascomycota</taxon>
        <taxon>Pezizomycotina</taxon>
        <taxon>Sordariomycetes</taxon>
        <taxon>Hypocreomycetidae</taxon>
        <taxon>Glomerellales</taxon>
        <taxon>Glomerellaceae</taxon>
        <taxon>Colletotrichum</taxon>
        <taxon>Colletotrichum gloeosporioides species complex</taxon>
    </lineage>
</organism>
<proteinExistence type="predicted"/>
<dbReference type="Proteomes" id="UP000015530">
    <property type="component" value="Unassembled WGS sequence"/>
</dbReference>
<evidence type="ECO:0000313" key="2">
    <source>
        <dbReference type="Proteomes" id="UP000015530"/>
    </source>
</evidence>
<sequence>MTAALGPILGR</sequence>
<name>T0KXL5_COLGC</name>
<dbReference type="EMBL" id="AMYD01004072">
    <property type="protein sequence ID" value="EQB44191.1"/>
    <property type="molecule type" value="Genomic_DNA"/>
</dbReference>
<gene>
    <name evidence="1" type="ORF">CGLO_17086</name>
</gene>